<dbReference type="Pfam" id="PF00141">
    <property type="entry name" value="peroxidase"/>
    <property type="match status" value="1"/>
</dbReference>
<dbReference type="AlphaFoldDB" id="A0A1S3CBN6"/>
<evidence type="ECO:0000256" key="10">
    <source>
        <dbReference type="ARBA" id="ARBA00023157"/>
    </source>
</evidence>
<dbReference type="GO" id="GO:0005576">
    <property type="term" value="C:extracellular region"/>
    <property type="evidence" value="ECO:0007669"/>
    <property type="project" value="UniProtKB-SubCell"/>
</dbReference>
<dbReference type="Gene3D" id="1.10.520.10">
    <property type="match status" value="1"/>
</dbReference>
<feature type="signal peptide" evidence="15">
    <location>
        <begin position="1"/>
        <end position="29"/>
    </location>
</feature>
<dbReference type="GO" id="GO:0020037">
    <property type="term" value="F:heme binding"/>
    <property type="evidence" value="ECO:0007669"/>
    <property type="project" value="UniProtKB-UniRule"/>
</dbReference>
<evidence type="ECO:0000313" key="19">
    <source>
        <dbReference type="RefSeq" id="XP_008460025.1"/>
    </source>
</evidence>
<feature type="site" description="Transition state stabilizer" evidence="13">
    <location>
        <position position="77"/>
    </location>
</feature>
<dbReference type="InterPro" id="IPR010255">
    <property type="entry name" value="Haem_peroxidase_sf"/>
</dbReference>
<dbReference type="PRINTS" id="PR00458">
    <property type="entry name" value="PEROXIDASE"/>
</dbReference>
<evidence type="ECO:0000256" key="8">
    <source>
        <dbReference type="ARBA" id="ARBA00023002"/>
    </source>
</evidence>
<feature type="binding site" evidence="12">
    <location>
        <position position="88"/>
    </location>
    <ligand>
        <name>Ca(2+)</name>
        <dbReference type="ChEBI" id="CHEBI:29108"/>
        <label>1</label>
    </ligand>
</feature>
<comment type="cofactor">
    <cofactor evidence="12 15">
        <name>heme b</name>
        <dbReference type="ChEBI" id="CHEBI:60344"/>
    </cofactor>
    <text evidence="12 15">Binds 1 heme b (iron(II)-protoporphyrin IX) group per subunit.</text>
</comment>
<comment type="function">
    <text evidence="15">Removal of H(2)O(2), oxidation of toxic reductants, biosynthesis and degradation of lignin, suberization, auxin catabolism, response to environmental stresses such as wounding, pathogen attack and oxidative stress.</text>
</comment>
<keyword evidence="8 15" id="KW-0560">Oxidoreductase</keyword>
<dbReference type="InParanoid" id="A0A1S3CBN6"/>
<evidence type="ECO:0000256" key="4">
    <source>
        <dbReference type="ARBA" id="ARBA00022559"/>
    </source>
</evidence>
<keyword evidence="10 14" id="KW-1015">Disulfide bond</keyword>
<comment type="cofactor">
    <cofactor evidence="12 15">
        <name>Ca(2+)</name>
        <dbReference type="ChEBI" id="CHEBI:29108"/>
    </cofactor>
    <text evidence="12 15">Binds 2 calcium ions per subunit.</text>
</comment>
<comment type="catalytic activity">
    <reaction evidence="1 15">
        <text>2 a phenolic donor + H2O2 = 2 a phenolic radical donor + 2 H2O</text>
        <dbReference type="Rhea" id="RHEA:56136"/>
        <dbReference type="ChEBI" id="CHEBI:15377"/>
        <dbReference type="ChEBI" id="CHEBI:16240"/>
        <dbReference type="ChEBI" id="CHEBI:139520"/>
        <dbReference type="ChEBI" id="CHEBI:139521"/>
        <dbReference type="EC" id="1.11.1.7"/>
    </reaction>
</comment>
<keyword evidence="15" id="KW-0376">Hydrogen peroxide</keyword>
<dbReference type="GO" id="GO:0006979">
    <property type="term" value="P:response to oxidative stress"/>
    <property type="evidence" value="ECO:0007669"/>
    <property type="project" value="UniProtKB-UniRule"/>
</dbReference>
<dbReference type="CDD" id="cd00693">
    <property type="entry name" value="secretory_peroxidase"/>
    <property type="match status" value="1"/>
</dbReference>
<evidence type="ECO:0000256" key="11">
    <source>
        <dbReference type="PIRSR" id="PIRSR600823-2"/>
    </source>
</evidence>
<keyword evidence="18" id="KW-1185">Reference proteome</keyword>
<organism evidence="18 19">
    <name type="scientific">Cucumis melo</name>
    <name type="common">Muskmelon</name>
    <dbReference type="NCBI Taxonomy" id="3656"/>
    <lineage>
        <taxon>Eukaryota</taxon>
        <taxon>Viridiplantae</taxon>
        <taxon>Streptophyta</taxon>
        <taxon>Embryophyta</taxon>
        <taxon>Tracheophyta</taxon>
        <taxon>Spermatophyta</taxon>
        <taxon>Magnoliopsida</taxon>
        <taxon>eudicotyledons</taxon>
        <taxon>Gunneridae</taxon>
        <taxon>Pentapetalae</taxon>
        <taxon>rosids</taxon>
        <taxon>fabids</taxon>
        <taxon>Cucurbitales</taxon>
        <taxon>Cucurbitaceae</taxon>
        <taxon>Benincaseae</taxon>
        <taxon>Cucumis</taxon>
    </lineage>
</organism>
<evidence type="ECO:0000256" key="1">
    <source>
        <dbReference type="ARBA" id="ARBA00000189"/>
    </source>
</evidence>
<evidence type="ECO:0000259" key="16">
    <source>
        <dbReference type="PROSITE" id="PS50873"/>
    </source>
</evidence>
<evidence type="ECO:0000256" key="6">
    <source>
        <dbReference type="ARBA" id="ARBA00022723"/>
    </source>
</evidence>
<dbReference type="EC" id="1.11.1.7" evidence="3 15"/>
<feature type="binding site" evidence="11">
    <location>
        <position position="173"/>
    </location>
    <ligand>
        <name>substrate</name>
    </ligand>
</feature>
<keyword evidence="4 15" id="KW-0575">Peroxidase</keyword>
<name>A0A1S3CBN6_CUCME</name>
<evidence type="ECO:0000313" key="17">
    <source>
        <dbReference type="EnsemblPlants" id="MELO3C022435.2.1"/>
    </source>
</evidence>
<evidence type="ECO:0000256" key="12">
    <source>
        <dbReference type="PIRSR" id="PIRSR600823-3"/>
    </source>
</evidence>
<dbReference type="SUPFAM" id="SSF48113">
    <property type="entry name" value="Heme-dependent peroxidases"/>
    <property type="match status" value="1"/>
</dbReference>
<sequence length="340" mass="38243">MMRERRKCSIVSLVVVGITLMSLCISVRGENTLQSPVKLIWHYYKLNTTCPNAEEYIKHQVKLFWQKDKSITAKFLRLLSADCLSKNGCDGSILLDGPNSEKNAPQNKGLGGFEVIDKIKIVLEDRCPGVVSCTDILNLATRDAAHLAGAPSYPVFTGRRDGFTSSIDAVDLPSPSISLQQGIQYFQSKGLDVLDMTTLLGAHSMGKTHCRYIMDRLYNFNGTRKPDPSMHKSLLKDLRKKCPKNSKQDPTVNLTPKSGNDYQFTTLYYSRILSRKAVLGLDQQLLFGDETKEIVEEFADPKTGFEDFRRSFALSMSRMGNIKVLTGKNGEIRRDCRRRN</sequence>
<feature type="binding site" evidence="12">
    <location>
        <position position="92"/>
    </location>
    <ligand>
        <name>Ca(2+)</name>
        <dbReference type="ChEBI" id="CHEBI:29108"/>
        <label>1</label>
    </ligand>
</feature>
<dbReference type="OrthoDB" id="2113341at2759"/>
<dbReference type="InterPro" id="IPR033905">
    <property type="entry name" value="Secretory_peroxidase"/>
</dbReference>
<keyword evidence="5 15" id="KW-0349">Heme</keyword>
<proteinExistence type="inferred from homology"/>
<feature type="disulfide bond" evidence="14">
    <location>
        <begin position="133"/>
        <end position="336"/>
    </location>
</feature>
<feature type="binding site" evidence="12">
    <location>
        <position position="90"/>
    </location>
    <ligand>
        <name>Ca(2+)</name>
        <dbReference type="ChEBI" id="CHEBI:29108"/>
        <label>1</label>
    </ligand>
</feature>
<feature type="disulfide bond" evidence="14">
    <location>
        <begin position="83"/>
        <end position="89"/>
    </location>
</feature>
<evidence type="ECO:0000256" key="3">
    <source>
        <dbReference type="ARBA" id="ARBA00012313"/>
    </source>
</evidence>
<dbReference type="KEGG" id="cmo:103498963"/>
<feature type="binding site" description="axial binding residue" evidence="12">
    <location>
        <position position="203"/>
    </location>
    <ligand>
        <name>heme b</name>
        <dbReference type="ChEBI" id="CHEBI:60344"/>
    </ligand>
    <ligandPart>
        <name>Fe</name>
        <dbReference type="ChEBI" id="CHEBI:18248"/>
    </ligandPart>
</feature>
<dbReference type="FunFam" id="1.10.420.10:FF:000007">
    <property type="entry name" value="Peroxidase"/>
    <property type="match status" value="1"/>
</dbReference>
<feature type="binding site" evidence="12">
    <location>
        <position position="82"/>
    </location>
    <ligand>
        <name>Ca(2+)</name>
        <dbReference type="ChEBI" id="CHEBI:29108"/>
        <label>1</label>
    </ligand>
</feature>
<feature type="binding site" evidence="12">
    <location>
        <position position="101"/>
    </location>
    <ligand>
        <name>Ca(2+)</name>
        <dbReference type="ChEBI" id="CHEBI:29108"/>
        <label>1</label>
    </ligand>
</feature>
<dbReference type="PANTHER" id="PTHR31235">
    <property type="entry name" value="PEROXIDASE 25-RELATED"/>
    <property type="match status" value="1"/>
</dbReference>
<dbReference type="GeneID" id="103498963"/>
<keyword evidence="15" id="KW-0964">Secreted</keyword>
<dbReference type="GO" id="GO:0140825">
    <property type="term" value="F:lactoperoxidase activity"/>
    <property type="evidence" value="ECO:0007669"/>
    <property type="project" value="UniProtKB-EC"/>
</dbReference>
<dbReference type="InterPro" id="IPR002016">
    <property type="entry name" value="Haem_peroxidase"/>
</dbReference>
<comment type="subcellular location">
    <subcellularLocation>
        <location evidence="15">Secreted</location>
    </subcellularLocation>
</comment>
<dbReference type="GO" id="GO:0046872">
    <property type="term" value="F:metal ion binding"/>
    <property type="evidence" value="ECO:0007669"/>
    <property type="project" value="UniProtKB-UniRule"/>
</dbReference>
<reference evidence="17" key="1">
    <citation type="submission" date="2023-03" db="UniProtKB">
        <authorList>
            <consortium name="EnsemblPlants"/>
        </authorList>
    </citation>
    <scope>IDENTIFICATION</scope>
</reference>
<feature type="disulfide bond" evidence="14">
    <location>
        <begin position="50"/>
        <end position="127"/>
    </location>
</feature>
<dbReference type="InterPro" id="IPR019793">
    <property type="entry name" value="Peroxidases_heam-ligand_BS"/>
</dbReference>
<dbReference type="GO" id="GO:0042744">
    <property type="term" value="P:hydrogen peroxide catabolic process"/>
    <property type="evidence" value="ECO:0007669"/>
    <property type="project" value="UniProtKB-KW"/>
</dbReference>
<dbReference type="InterPro" id="IPR000823">
    <property type="entry name" value="Peroxidase_pln"/>
</dbReference>
<dbReference type="RefSeq" id="XP_008460025.1">
    <property type="nucleotide sequence ID" value="XM_008461803.2"/>
</dbReference>
<keyword evidence="6 12" id="KW-0479">Metal-binding</keyword>
<protein>
    <recommendedName>
        <fullName evidence="3 15">Peroxidase</fullName>
        <ecNumber evidence="3 15">1.11.1.7</ecNumber>
    </recommendedName>
</protein>
<evidence type="ECO:0000256" key="7">
    <source>
        <dbReference type="ARBA" id="ARBA00022729"/>
    </source>
</evidence>
<evidence type="ECO:0000256" key="2">
    <source>
        <dbReference type="ARBA" id="ARBA00006873"/>
    </source>
</evidence>
<keyword evidence="12 15" id="KW-0106">Calcium</keyword>
<dbReference type="EnsemblPlants" id="MELO3C022435.2.1">
    <property type="protein sequence ID" value="MELO3C022435.2.1"/>
    <property type="gene ID" value="MELO3C022435.2"/>
</dbReference>
<evidence type="ECO:0000313" key="18">
    <source>
        <dbReference type="Proteomes" id="UP001652600"/>
    </source>
</evidence>
<accession>A0A1S3CBN6</accession>
<evidence type="ECO:0000256" key="14">
    <source>
        <dbReference type="PIRSR" id="PIRSR600823-5"/>
    </source>
</evidence>
<dbReference type="Proteomes" id="UP001652600">
    <property type="component" value="Chromosome 11"/>
</dbReference>
<keyword evidence="9 12" id="KW-0408">Iron</keyword>
<reference evidence="19" key="2">
    <citation type="submission" date="2025-04" db="UniProtKB">
        <authorList>
            <consortium name="RefSeq"/>
        </authorList>
    </citation>
    <scope>IDENTIFICATION</scope>
</reference>
<feature type="chain" id="PRO_5044514476" description="Peroxidase" evidence="15">
    <location>
        <begin position="30"/>
        <end position="340"/>
    </location>
</feature>
<comment type="similarity">
    <text evidence="2">Belongs to the peroxidase family. Ascorbate peroxidase subfamily.</text>
</comment>
<dbReference type="SMR" id="A0A1S3CBN6"/>
<dbReference type="PRINTS" id="PR00461">
    <property type="entry name" value="PLPEROXIDASE"/>
</dbReference>
<gene>
    <name evidence="19" type="primary">LOC103498963</name>
    <name evidence="17" type="synonym">103498963</name>
</gene>
<comment type="similarity">
    <text evidence="15">Belongs to the peroxidase family. Classical plant (class III) peroxidase subfamily.</text>
</comment>
<dbReference type="Gramene" id="MELO3C022435.2.1">
    <property type="protein sequence ID" value="MELO3C022435.2.1"/>
    <property type="gene ID" value="MELO3C022435.2"/>
</dbReference>
<dbReference type="PROSITE" id="PS00435">
    <property type="entry name" value="PEROXIDASE_1"/>
    <property type="match status" value="1"/>
</dbReference>
<evidence type="ECO:0000256" key="9">
    <source>
        <dbReference type="ARBA" id="ARBA00023004"/>
    </source>
</evidence>
<dbReference type="eggNOG" id="ENOG502QRTQ">
    <property type="taxonomic scope" value="Eukaryota"/>
</dbReference>
<evidence type="ECO:0000256" key="15">
    <source>
        <dbReference type="RuleBase" id="RU362060"/>
    </source>
</evidence>
<feature type="domain" description="Plant heme peroxidase family profile" evidence="16">
    <location>
        <begin position="38"/>
        <end position="340"/>
    </location>
</feature>
<keyword evidence="7 15" id="KW-0732">Signal</keyword>
<dbReference type="Gene3D" id="1.10.420.10">
    <property type="entry name" value="Peroxidase, domain 2"/>
    <property type="match status" value="1"/>
</dbReference>
<evidence type="ECO:0000256" key="5">
    <source>
        <dbReference type="ARBA" id="ARBA00022617"/>
    </source>
</evidence>
<dbReference type="PROSITE" id="PS50873">
    <property type="entry name" value="PEROXIDASE_4"/>
    <property type="match status" value="1"/>
</dbReference>
<evidence type="ECO:0000256" key="13">
    <source>
        <dbReference type="PIRSR" id="PIRSR600823-4"/>
    </source>
</evidence>
<feature type="disulfide bond" evidence="14">
    <location>
        <begin position="210"/>
        <end position="242"/>
    </location>
</feature>